<keyword evidence="2" id="KW-0413">Isomerase</keyword>
<dbReference type="EMBL" id="AASE01000003">
    <property type="protein sequence ID" value="EAT59546.1"/>
    <property type="molecule type" value="Genomic_DNA"/>
</dbReference>
<dbReference type="OrthoDB" id="9803892at2"/>
<accession>Q0YTK8</accession>
<feature type="domain" description="NAD(P)-binding" evidence="1">
    <location>
        <begin position="15"/>
        <end position="198"/>
    </location>
</feature>
<dbReference type="RefSeq" id="WP_006365678.1">
    <property type="nucleotide sequence ID" value="NZ_AASE01000003.1"/>
</dbReference>
<dbReference type="PANTHER" id="PTHR15020:SF50">
    <property type="entry name" value="UPF0659 PROTEIN YMR090W"/>
    <property type="match status" value="1"/>
</dbReference>
<dbReference type="Proteomes" id="UP000004162">
    <property type="component" value="Unassembled WGS sequence"/>
</dbReference>
<dbReference type="PANTHER" id="PTHR15020">
    <property type="entry name" value="FLAVIN REDUCTASE-RELATED"/>
    <property type="match status" value="1"/>
</dbReference>
<dbReference type="InterPro" id="IPR016040">
    <property type="entry name" value="NAD(P)-bd_dom"/>
</dbReference>
<comment type="caution">
    <text evidence="2">The sequence shown here is derived from an EMBL/GenBank/DDBJ whole genome shotgun (WGS) entry which is preliminary data.</text>
</comment>
<keyword evidence="3" id="KW-1185">Reference proteome</keyword>
<dbReference type="Pfam" id="PF13460">
    <property type="entry name" value="NAD_binding_10"/>
    <property type="match status" value="1"/>
</dbReference>
<dbReference type="GO" id="GO:0016853">
    <property type="term" value="F:isomerase activity"/>
    <property type="evidence" value="ECO:0007669"/>
    <property type="project" value="UniProtKB-KW"/>
</dbReference>
<evidence type="ECO:0000259" key="1">
    <source>
        <dbReference type="Pfam" id="PF13460"/>
    </source>
</evidence>
<dbReference type="Gene3D" id="3.40.50.720">
    <property type="entry name" value="NAD(P)-binding Rossmann-like Domain"/>
    <property type="match status" value="1"/>
</dbReference>
<dbReference type="SUPFAM" id="SSF51735">
    <property type="entry name" value="NAD(P)-binding Rossmann-fold domains"/>
    <property type="match status" value="1"/>
</dbReference>
<name>Q0YTK8_9CHLB</name>
<evidence type="ECO:0000313" key="3">
    <source>
        <dbReference type="Proteomes" id="UP000004162"/>
    </source>
</evidence>
<dbReference type="InterPro" id="IPR036291">
    <property type="entry name" value="NAD(P)-bd_dom_sf"/>
</dbReference>
<proteinExistence type="predicted"/>
<gene>
    <name evidence="2" type="ORF">CferDRAFT_1553</name>
</gene>
<reference evidence="2 3" key="1">
    <citation type="submission" date="2006-07" db="EMBL/GenBank/DDBJ databases">
        <title>Annotation of the draft genome assembly of Chlorobium ferroxidans DSM 13031.</title>
        <authorList>
            <consortium name="US DOE Joint Genome Institute (JGI-ORNL)"/>
            <person name="Larimer F."/>
            <person name="Land M."/>
            <person name="Hauser L."/>
        </authorList>
    </citation>
    <scope>NUCLEOTIDE SEQUENCE [LARGE SCALE GENOMIC DNA]</scope>
    <source>
        <strain evidence="2 3">DSM 13031</strain>
    </source>
</reference>
<evidence type="ECO:0000313" key="2">
    <source>
        <dbReference type="EMBL" id="EAT59546.1"/>
    </source>
</evidence>
<sequence length="233" mass="25677">MNSENSYNGRVLVAGGTGRTGQWVVKRLLHYGVPVRVFCRDRDKAVSLFGDRVECVSGVIQSATDIAVAVKGCSAVISALGSGSYSGESSPAEVDRDGVMRLVDEAANAGVKHFALVSSMAVTKWYHPLNLFAGVLLKKWEAEEHVRKVFSGSDRSFTIVRPGGLKDGEPLRHRLHVDTGDRLWSGWINRSDVAELLVLSLWVEKAKNKTFEVINEVEENQQSLEPFYSMIPE</sequence>
<protein>
    <submittedName>
        <fullName evidence="2">NAD-dependent epimerase/dehydratase:3-beta hydroxysteroid dehydrogenase/isomerase:NmrA-like</fullName>
    </submittedName>
</protein>
<dbReference type="CDD" id="cd05243">
    <property type="entry name" value="SDR_a5"/>
    <property type="match status" value="1"/>
</dbReference>
<reference evidence="2 3" key="2">
    <citation type="submission" date="2006-07" db="EMBL/GenBank/DDBJ databases">
        <title>Sequencing of the draft genome and assembly of Chlorobium ferroxidans DSM 13031.</title>
        <authorList>
            <consortium name="US DOE Joint Genome Institute (JGI-PGF)"/>
            <person name="Copeland A."/>
            <person name="Lucas S."/>
            <person name="Lapidus A."/>
            <person name="Barry K."/>
            <person name="Glavina del Rio T."/>
            <person name="Dalin E."/>
            <person name="Tice H."/>
            <person name="Bruce D."/>
            <person name="Pitluck S."/>
            <person name="Richardson P."/>
        </authorList>
    </citation>
    <scope>NUCLEOTIDE SEQUENCE [LARGE SCALE GENOMIC DNA]</scope>
    <source>
        <strain evidence="2 3">DSM 13031</strain>
    </source>
</reference>
<organism evidence="2 3">
    <name type="scientific">Chlorobium ferrooxidans DSM 13031</name>
    <dbReference type="NCBI Taxonomy" id="377431"/>
    <lineage>
        <taxon>Bacteria</taxon>
        <taxon>Pseudomonadati</taxon>
        <taxon>Chlorobiota</taxon>
        <taxon>Chlorobiia</taxon>
        <taxon>Chlorobiales</taxon>
        <taxon>Chlorobiaceae</taxon>
        <taxon>Chlorobium/Pelodictyon group</taxon>
        <taxon>Chlorobium</taxon>
    </lineage>
</organism>
<dbReference type="AlphaFoldDB" id="Q0YTK8"/>